<sequence length="109" mass="12314">MSEGYRVNTDELEAVVRRLRTLQQNISTCGTNTKYKTDISRDAFGGEFAEANALYSAHSNMQVFLSQTISNLDALINEYGDKTQTVTDSYKAREDEGQATMRRYEERGA</sequence>
<dbReference type="EMBL" id="CP159872">
    <property type="protein sequence ID" value="XCM79832.1"/>
    <property type="molecule type" value="Genomic_DNA"/>
</dbReference>
<reference evidence="2" key="1">
    <citation type="submission" date="2024-06" db="EMBL/GenBank/DDBJ databases">
        <title>The genome sequences of Kitasatospora sp. strain HUAS MG31.</title>
        <authorList>
            <person name="Mo P."/>
        </authorList>
    </citation>
    <scope>NUCLEOTIDE SEQUENCE</scope>
    <source>
        <strain evidence="2">HUAS MG31</strain>
    </source>
</reference>
<evidence type="ECO:0008006" key="3">
    <source>
        <dbReference type="Google" id="ProtNLM"/>
    </source>
</evidence>
<dbReference type="RefSeq" id="WP_354640775.1">
    <property type="nucleotide sequence ID" value="NZ_CP159872.1"/>
</dbReference>
<accession>A0AAU8JVI6</accession>
<dbReference type="AlphaFoldDB" id="A0AAU8JVI6"/>
<proteinExistence type="predicted"/>
<organism evidence="2">
    <name type="scientific">Kitasatospora camelliae</name>
    <dbReference type="NCBI Taxonomy" id="3156397"/>
    <lineage>
        <taxon>Bacteria</taxon>
        <taxon>Bacillati</taxon>
        <taxon>Actinomycetota</taxon>
        <taxon>Actinomycetes</taxon>
        <taxon>Kitasatosporales</taxon>
        <taxon>Streptomycetaceae</taxon>
        <taxon>Kitasatospora</taxon>
    </lineage>
</organism>
<evidence type="ECO:0000256" key="1">
    <source>
        <dbReference type="SAM" id="MobiDB-lite"/>
    </source>
</evidence>
<dbReference type="KEGG" id="kcm:ABWK59_13345"/>
<feature type="region of interest" description="Disordered" evidence="1">
    <location>
        <begin position="90"/>
        <end position="109"/>
    </location>
</feature>
<protein>
    <recommendedName>
        <fullName evidence="3">Excreted virulence factor EspC (Type VII ESX diderm)</fullName>
    </recommendedName>
</protein>
<name>A0AAU8JVI6_9ACTN</name>
<evidence type="ECO:0000313" key="2">
    <source>
        <dbReference type="EMBL" id="XCM79832.1"/>
    </source>
</evidence>
<gene>
    <name evidence="2" type="ORF">ABWK59_13345</name>
</gene>